<protein>
    <submittedName>
        <fullName evidence="1">Uncharacterized protein</fullName>
    </submittedName>
</protein>
<accession>A0ABS3DLD6</accession>
<reference evidence="1 2" key="1">
    <citation type="submission" date="2021-02" db="EMBL/GenBank/DDBJ databases">
        <title>De Novo genome assembly of isolated myxobacteria.</title>
        <authorList>
            <person name="Stevens D.C."/>
        </authorList>
    </citation>
    <scope>NUCLEOTIDE SEQUENCE [LARGE SCALE GENOMIC DNA]</scope>
    <source>
        <strain evidence="1 2">ATCC 29039</strain>
    </source>
</reference>
<keyword evidence="2" id="KW-1185">Reference proteome</keyword>
<evidence type="ECO:0000313" key="1">
    <source>
        <dbReference type="EMBL" id="MBN8232159.1"/>
    </source>
</evidence>
<sequence length="411" mass="47240">MRIFQDMGRLLQERWLKAQHSEEAFPDIAAEVLRELAPHQAFQTLEPLEWLYGTRDFPKQLTTRPGFGQPALTVFSDSRLLIDLYYWVDGTTDIHQHGFCGAFQVLQGSSIHGHYRWHERNKVNSRVAFGDMELLSVTGLFKGDIQRILGGDRYIHSLFHLERPSVTCVVRTLHSPEGGYQYSYKKPHLAYYPGVEDAHTSKVLQSLSLLAELKPPERTRLISGLIERSDILTCFLVFERLLQLHKKLEALDPYWDVAVRAHGGLAEELRPVFKEYMRQALLIDRRGQVKDPEHRYFLALLLNVERGEHIQQLVRQRFPDRDPVELIMKWVTALTQPVEAGGRARDSLGVPLDESALIVFRELLHSRGHAEVMARLKESFDDAEVEGQSDDIAALAASLRESTLFQPLFRR</sequence>
<name>A0ABS3DLD6_9BACT</name>
<gene>
    <name evidence="1" type="ORF">JYK02_32050</name>
</gene>
<dbReference type="EMBL" id="JAFIMU010000010">
    <property type="protein sequence ID" value="MBN8232159.1"/>
    <property type="molecule type" value="Genomic_DNA"/>
</dbReference>
<dbReference type="Proteomes" id="UP000664052">
    <property type="component" value="Unassembled WGS sequence"/>
</dbReference>
<organism evidence="1 2">
    <name type="scientific">Corallococcus macrosporus</name>
    <dbReference type="NCBI Taxonomy" id="35"/>
    <lineage>
        <taxon>Bacteria</taxon>
        <taxon>Pseudomonadati</taxon>
        <taxon>Myxococcota</taxon>
        <taxon>Myxococcia</taxon>
        <taxon>Myxococcales</taxon>
        <taxon>Cystobacterineae</taxon>
        <taxon>Myxococcaceae</taxon>
        <taxon>Corallococcus</taxon>
    </lineage>
</organism>
<evidence type="ECO:0000313" key="2">
    <source>
        <dbReference type="Proteomes" id="UP000664052"/>
    </source>
</evidence>
<dbReference type="RefSeq" id="WP_207056699.1">
    <property type="nucleotide sequence ID" value="NZ_JAFIMU010000010.1"/>
</dbReference>
<comment type="caution">
    <text evidence="1">The sequence shown here is derived from an EMBL/GenBank/DDBJ whole genome shotgun (WGS) entry which is preliminary data.</text>
</comment>
<dbReference type="SUPFAM" id="SSF51182">
    <property type="entry name" value="RmlC-like cupins"/>
    <property type="match status" value="1"/>
</dbReference>
<dbReference type="InterPro" id="IPR011051">
    <property type="entry name" value="RmlC_Cupin_sf"/>
</dbReference>
<proteinExistence type="predicted"/>